<comment type="caution">
    <text evidence="2">The sequence shown here is derived from an EMBL/GenBank/DDBJ whole genome shotgun (WGS) entry which is preliminary data.</text>
</comment>
<evidence type="ECO:0000313" key="2">
    <source>
        <dbReference type="EMBL" id="GIH69226.1"/>
    </source>
</evidence>
<gene>
    <name evidence="2" type="ORF">Mth01_14790</name>
</gene>
<evidence type="ECO:0000256" key="1">
    <source>
        <dbReference type="SAM" id="MobiDB-lite"/>
    </source>
</evidence>
<dbReference type="Proteomes" id="UP000610966">
    <property type="component" value="Unassembled WGS sequence"/>
</dbReference>
<name>A0A8J3VYT7_9ACTN</name>
<keyword evidence="3" id="KW-1185">Reference proteome</keyword>
<protein>
    <submittedName>
        <fullName evidence="2">Uncharacterized protein</fullName>
    </submittedName>
</protein>
<feature type="compositionally biased region" description="Polar residues" evidence="1">
    <location>
        <begin position="1"/>
        <end position="22"/>
    </location>
</feature>
<dbReference type="EMBL" id="BOOG01000013">
    <property type="protein sequence ID" value="GIH69226.1"/>
    <property type="molecule type" value="Genomic_DNA"/>
</dbReference>
<evidence type="ECO:0000313" key="3">
    <source>
        <dbReference type="Proteomes" id="UP000610966"/>
    </source>
</evidence>
<organism evidence="2 3">
    <name type="scientific">Sphaerimonospora thailandensis</name>
    <dbReference type="NCBI Taxonomy" id="795644"/>
    <lineage>
        <taxon>Bacteria</taxon>
        <taxon>Bacillati</taxon>
        <taxon>Actinomycetota</taxon>
        <taxon>Actinomycetes</taxon>
        <taxon>Streptosporangiales</taxon>
        <taxon>Streptosporangiaceae</taxon>
        <taxon>Sphaerimonospora</taxon>
    </lineage>
</organism>
<dbReference type="AlphaFoldDB" id="A0A8J3VYT7"/>
<proteinExistence type="predicted"/>
<feature type="region of interest" description="Disordered" evidence="1">
    <location>
        <begin position="1"/>
        <end position="27"/>
    </location>
</feature>
<reference evidence="2" key="1">
    <citation type="submission" date="2021-01" db="EMBL/GenBank/DDBJ databases">
        <title>Whole genome shotgun sequence of Sphaerimonospora thailandensis NBRC 107569.</title>
        <authorList>
            <person name="Komaki H."/>
            <person name="Tamura T."/>
        </authorList>
    </citation>
    <scope>NUCLEOTIDE SEQUENCE</scope>
    <source>
        <strain evidence="2">NBRC 107569</strain>
    </source>
</reference>
<sequence length="76" mass="8115">MRKSQCSSISGRNAKTPSTIRTASGAAGVTTDEWSTCVKGSIAHNTACPEPYGPQPPVADCQNTLRDLLDQCHPLW</sequence>
<accession>A0A8J3VYT7</accession>